<comment type="similarity">
    <text evidence="2">Belongs to the Diphthine--ammonia ligase family.</text>
</comment>
<evidence type="ECO:0000259" key="13">
    <source>
        <dbReference type="Pfam" id="PF01902"/>
    </source>
</evidence>
<evidence type="ECO:0000256" key="12">
    <source>
        <dbReference type="ARBA" id="ARBA00048108"/>
    </source>
</evidence>
<dbReference type="EC" id="6.3.1.14" evidence="3"/>
<evidence type="ECO:0000313" key="15">
    <source>
        <dbReference type="Proteomes" id="UP001408789"/>
    </source>
</evidence>
<dbReference type="FunFam" id="3.90.1490.10:FF:000001">
    <property type="entry name" value="Diphthine--ammonia ligase"/>
    <property type="match status" value="1"/>
</dbReference>
<dbReference type="NCBIfam" id="TIGR00290">
    <property type="entry name" value="MJ0570_dom"/>
    <property type="match status" value="1"/>
</dbReference>
<keyword evidence="5" id="KW-0436">Ligase</keyword>
<gene>
    <name evidence="14" type="ORF">SSX86_018582</name>
</gene>
<dbReference type="Pfam" id="PF01042">
    <property type="entry name" value="Ribonuc_L-PSP"/>
    <property type="match status" value="2"/>
</dbReference>
<dbReference type="InterPro" id="IPR030662">
    <property type="entry name" value="DPH6/MJ0570"/>
</dbReference>
<dbReference type="InterPro" id="IPR035959">
    <property type="entry name" value="RutC-like_sf"/>
</dbReference>
<evidence type="ECO:0000256" key="3">
    <source>
        <dbReference type="ARBA" id="ARBA00012089"/>
    </source>
</evidence>
<dbReference type="PANTHER" id="PTHR12196:SF2">
    <property type="entry name" value="DIPHTHINE--AMMONIA LIGASE"/>
    <property type="match status" value="1"/>
</dbReference>
<evidence type="ECO:0000256" key="5">
    <source>
        <dbReference type="ARBA" id="ARBA00022598"/>
    </source>
</evidence>
<evidence type="ECO:0000256" key="11">
    <source>
        <dbReference type="ARBA" id="ARBA00032849"/>
    </source>
</evidence>
<dbReference type="Gene3D" id="3.30.1330.40">
    <property type="entry name" value="RutC-like"/>
    <property type="match status" value="2"/>
</dbReference>
<comment type="catalytic activity">
    <reaction evidence="12">
        <text>diphthine-[translation elongation factor 2] + NH4(+) + ATP = diphthamide-[translation elongation factor 2] + AMP + diphosphate + H(+)</text>
        <dbReference type="Rhea" id="RHEA:19753"/>
        <dbReference type="Rhea" id="RHEA-COMP:10172"/>
        <dbReference type="Rhea" id="RHEA-COMP:10174"/>
        <dbReference type="ChEBI" id="CHEBI:15378"/>
        <dbReference type="ChEBI" id="CHEBI:16692"/>
        <dbReference type="ChEBI" id="CHEBI:28938"/>
        <dbReference type="ChEBI" id="CHEBI:30616"/>
        <dbReference type="ChEBI" id="CHEBI:33019"/>
        <dbReference type="ChEBI" id="CHEBI:82696"/>
        <dbReference type="ChEBI" id="CHEBI:456215"/>
        <dbReference type="EC" id="6.3.1.14"/>
    </reaction>
</comment>
<dbReference type="InterPro" id="IPR002761">
    <property type="entry name" value="Diphthami_syn_dom"/>
</dbReference>
<dbReference type="InterPro" id="IPR006175">
    <property type="entry name" value="YjgF/YER057c/UK114"/>
</dbReference>
<protein>
    <recommendedName>
        <fullName evidence="4">Diphthine--ammonia ligase</fullName>
        <ecNumber evidence="3">6.3.1.14</ecNumber>
    </recommendedName>
    <alternativeName>
        <fullName evidence="9">ATP-binding domain-containing protein 4</fullName>
    </alternativeName>
    <alternativeName>
        <fullName evidence="8">Diphthamide synthase</fullName>
    </alternativeName>
    <alternativeName>
        <fullName evidence="10">Diphthamide synthetase</fullName>
    </alternativeName>
    <alternativeName>
        <fullName evidence="11">Protein DPH6 homolog</fullName>
    </alternativeName>
</protein>
<dbReference type="AlphaFoldDB" id="A0AAP0CSL8"/>
<keyword evidence="6" id="KW-0547">Nucleotide-binding</keyword>
<dbReference type="Gene3D" id="3.40.50.620">
    <property type="entry name" value="HUPs"/>
    <property type="match status" value="1"/>
</dbReference>
<dbReference type="PANTHER" id="PTHR12196">
    <property type="entry name" value="DOMAIN OF UNKNOWN FUNCTION 71 DUF71 -CONTAINING PROTEIN"/>
    <property type="match status" value="1"/>
</dbReference>
<comment type="pathway">
    <text evidence="1">Protein modification; peptidyl-diphthamide biosynthesis.</text>
</comment>
<reference evidence="14 15" key="1">
    <citation type="submission" date="2024-04" db="EMBL/GenBank/DDBJ databases">
        <title>The reference genome of an endangered Asteraceae, Deinandra increscens subsp. villosa, native to the Central Coast of California.</title>
        <authorList>
            <person name="Guilliams M."/>
            <person name="Hasenstab-Lehman K."/>
            <person name="Meyer R."/>
            <person name="Mcevoy S."/>
        </authorList>
    </citation>
    <scope>NUCLEOTIDE SEQUENCE [LARGE SCALE GENOMIC DNA]</scope>
    <source>
        <tissue evidence="14">Leaf</tissue>
    </source>
</reference>
<accession>A0AAP0CSL8</accession>
<evidence type="ECO:0000256" key="10">
    <source>
        <dbReference type="ARBA" id="ARBA00031552"/>
    </source>
</evidence>
<dbReference type="Gene3D" id="3.90.1490.10">
    <property type="entry name" value="putative n-type atp pyrophosphatase, domain 2"/>
    <property type="match status" value="1"/>
</dbReference>
<evidence type="ECO:0000256" key="6">
    <source>
        <dbReference type="ARBA" id="ARBA00022741"/>
    </source>
</evidence>
<dbReference type="Proteomes" id="UP001408789">
    <property type="component" value="Unassembled WGS sequence"/>
</dbReference>
<dbReference type="CDD" id="cd06156">
    <property type="entry name" value="eu_AANH_C_2"/>
    <property type="match status" value="1"/>
</dbReference>
<dbReference type="Pfam" id="PF01902">
    <property type="entry name" value="Diphthami_syn_2"/>
    <property type="match status" value="1"/>
</dbReference>
<comment type="caution">
    <text evidence="14">The sequence shown here is derived from an EMBL/GenBank/DDBJ whole genome shotgun (WGS) entry which is preliminary data.</text>
</comment>
<evidence type="ECO:0000256" key="7">
    <source>
        <dbReference type="ARBA" id="ARBA00022840"/>
    </source>
</evidence>
<evidence type="ECO:0000256" key="8">
    <source>
        <dbReference type="ARBA" id="ARBA00029814"/>
    </source>
</evidence>
<dbReference type="FunFam" id="3.40.50.620:FF:000069">
    <property type="entry name" value="diphthine--ammonia ligase"/>
    <property type="match status" value="1"/>
</dbReference>
<keyword evidence="15" id="KW-1185">Reference proteome</keyword>
<feature type="domain" description="Diphthamide synthase" evidence="13">
    <location>
        <begin position="1"/>
        <end position="233"/>
    </location>
</feature>
<evidence type="ECO:0000256" key="9">
    <source>
        <dbReference type="ARBA" id="ARBA00031202"/>
    </source>
</evidence>
<dbReference type="SUPFAM" id="SSF52402">
    <property type="entry name" value="Adenine nucleotide alpha hydrolases-like"/>
    <property type="match status" value="1"/>
</dbReference>
<evidence type="ECO:0000256" key="1">
    <source>
        <dbReference type="ARBA" id="ARBA00005156"/>
    </source>
</evidence>
<dbReference type="FunFam" id="3.30.1330.40:FF:000016">
    <property type="entry name" value="Endoribonuclease"/>
    <property type="match status" value="1"/>
</dbReference>
<dbReference type="GO" id="GO:0017183">
    <property type="term" value="P:protein histidyl modification to diphthamide"/>
    <property type="evidence" value="ECO:0007669"/>
    <property type="project" value="TreeGrafter"/>
</dbReference>
<evidence type="ECO:0000256" key="2">
    <source>
        <dbReference type="ARBA" id="ARBA00008496"/>
    </source>
</evidence>
<dbReference type="EMBL" id="JBCNJP010000019">
    <property type="protein sequence ID" value="KAK9061401.1"/>
    <property type="molecule type" value="Genomic_DNA"/>
</dbReference>
<dbReference type="GO" id="GO:0017178">
    <property type="term" value="F:diphthine-ammonia ligase activity"/>
    <property type="evidence" value="ECO:0007669"/>
    <property type="project" value="UniProtKB-EC"/>
</dbReference>
<evidence type="ECO:0000256" key="4">
    <source>
        <dbReference type="ARBA" id="ARBA00018426"/>
    </source>
</evidence>
<evidence type="ECO:0000313" key="14">
    <source>
        <dbReference type="EMBL" id="KAK9061401.1"/>
    </source>
</evidence>
<dbReference type="InterPro" id="IPR014729">
    <property type="entry name" value="Rossmann-like_a/b/a_fold"/>
</dbReference>
<sequence length="747" mass="83323">MKVVGLVSGGKDSCFAMMKCLQYGHEVVALANLLPANDSVDELDSYMYQTVGHQIVVSYANCMGLPLFRRKIQGCTRHHDLSYNKTTGDEVEDMFILLKEVRKQIPSITAVSSGAIASDYQRLRVENVCSRLGLISLAYLWKLDQSLLLQQMIDSGIVAITVKVAAIGLDPSKHLGKEMSHLWPHLLKLNELYGSNICGEGGEYETLTLDCPLFTYARIVLDEYQLVLHDSNSIAPVGILHPLAFHCEDKLQSASVSDINKTSGPSLENRGTVIEVQTESLVIVEGKSQPSDVALDLAPLENRKLYVSKTKKENTFSISCWLQDSAEISVDVQEDLKIILLKIESQLYEVGFSWENVVYIHLYISDMNMFAIANKTYVNFITQEKCRFGVPSRSTIELPLLQAGLGNAYVEVLVANDQSKKVLHVQSISSWAPSCIGPYSQATLHKEILHMAGQLGLDPPTMSLCDGGPVFELEQALINSEAVANNFNCSISTSAILFVIYCSKSTSTWDRISMQEKHKEILNQVKPPNLKHNRLSGVLNPVFLYVLVPDLPKRAFVEVKPVLFVEDDTDTEEIANDHATSDLKSEVYQFDSCFQPEKWHDECLQKCVVLGRICVVILSITTEIADKICSSAHKSANGNDNLIITDEYRIEKVANFCLYRLDKVLSQNYFSWDDVMNLRIYFPASSNISHETLSLFIQSNFDDFGKKTDRVKACEEPIFNIVPVIGAGSSGVSMDNIITFELFARKS</sequence>
<name>A0AAP0CSL8_9ASTR</name>
<organism evidence="14 15">
    <name type="scientific">Deinandra increscens subsp. villosa</name>
    <dbReference type="NCBI Taxonomy" id="3103831"/>
    <lineage>
        <taxon>Eukaryota</taxon>
        <taxon>Viridiplantae</taxon>
        <taxon>Streptophyta</taxon>
        <taxon>Embryophyta</taxon>
        <taxon>Tracheophyta</taxon>
        <taxon>Spermatophyta</taxon>
        <taxon>Magnoliopsida</taxon>
        <taxon>eudicotyledons</taxon>
        <taxon>Gunneridae</taxon>
        <taxon>Pentapetalae</taxon>
        <taxon>asterids</taxon>
        <taxon>campanulids</taxon>
        <taxon>Asterales</taxon>
        <taxon>Asteraceae</taxon>
        <taxon>Asteroideae</taxon>
        <taxon>Heliantheae alliance</taxon>
        <taxon>Madieae</taxon>
        <taxon>Madiinae</taxon>
        <taxon>Deinandra</taxon>
    </lineage>
</organism>
<keyword evidence="7" id="KW-0067">ATP-binding</keyword>
<proteinExistence type="inferred from homology"/>
<dbReference type="GO" id="GO:0005524">
    <property type="term" value="F:ATP binding"/>
    <property type="evidence" value="ECO:0007669"/>
    <property type="project" value="UniProtKB-KW"/>
</dbReference>
<dbReference type="SUPFAM" id="SSF55298">
    <property type="entry name" value="YjgF-like"/>
    <property type="match status" value="2"/>
</dbReference>
<dbReference type="CDD" id="cd01994">
    <property type="entry name" value="AANH_PF0828-like"/>
    <property type="match status" value="1"/>
</dbReference>